<feature type="binding site" evidence="12">
    <location>
        <position position="135"/>
    </location>
    <ligand>
        <name>an alpha-D-glucoside</name>
        <dbReference type="ChEBI" id="CHEBI:22390"/>
    </ligand>
</feature>
<keyword evidence="13" id="KW-1015">Disulfide bond</keyword>
<feature type="binding site" evidence="12">
    <location>
        <position position="128"/>
    </location>
    <ligand>
        <name>an alpha-D-glucoside</name>
        <dbReference type="ChEBI" id="CHEBI:22390"/>
    </ligand>
</feature>
<accession>A0A4D9D640</accession>
<dbReference type="Proteomes" id="UP000355283">
    <property type="component" value="Unassembled WGS sequence"/>
</dbReference>
<dbReference type="PANTHER" id="PTHR11073">
    <property type="entry name" value="CALRETICULIN AND CALNEXIN"/>
    <property type="match status" value="1"/>
</dbReference>
<dbReference type="PIRSF" id="PIRSF002356">
    <property type="entry name" value="Calreticulin"/>
    <property type="match status" value="1"/>
</dbReference>
<comment type="similarity">
    <text evidence="2 11 14">Belongs to the calreticulin family.</text>
</comment>
<feature type="chain" id="PRO_5019882595" description="Calreticulin" evidence="14">
    <location>
        <begin position="19"/>
        <end position="435"/>
    </location>
</feature>
<dbReference type="PANTHER" id="PTHR11073:SF2">
    <property type="entry name" value="CALRETICULIN"/>
    <property type="match status" value="1"/>
</dbReference>
<dbReference type="InterPro" id="IPR009033">
    <property type="entry name" value="Calreticulin/calnexin_P_dom_sf"/>
</dbReference>
<feature type="binding site" evidence="12">
    <location>
        <position position="324"/>
    </location>
    <ligand>
        <name>an alpha-D-glucoside</name>
        <dbReference type="ChEBI" id="CHEBI:22390"/>
    </ligand>
</feature>
<dbReference type="GO" id="GO:0051082">
    <property type="term" value="F:unfolded protein binding"/>
    <property type="evidence" value="ECO:0007669"/>
    <property type="project" value="InterPro"/>
</dbReference>
<evidence type="ECO:0000256" key="5">
    <source>
        <dbReference type="ARBA" id="ARBA00022734"/>
    </source>
</evidence>
<feature type="disulfide bond" evidence="13">
    <location>
        <begin position="105"/>
        <end position="137"/>
    </location>
</feature>
<dbReference type="GO" id="GO:0036503">
    <property type="term" value="P:ERAD pathway"/>
    <property type="evidence" value="ECO:0007669"/>
    <property type="project" value="TreeGrafter"/>
</dbReference>
<keyword evidence="6" id="KW-0677">Repeat</keyword>
<dbReference type="GO" id="GO:0005509">
    <property type="term" value="F:calcium ion binding"/>
    <property type="evidence" value="ECO:0007669"/>
    <property type="project" value="InterPro"/>
</dbReference>
<keyword evidence="7 11" id="KW-0256">Endoplasmic reticulum</keyword>
<keyword evidence="3" id="KW-0479">Metal-binding</keyword>
<evidence type="ECO:0000256" key="11">
    <source>
        <dbReference type="PIRNR" id="PIRNR002356"/>
    </source>
</evidence>
<evidence type="ECO:0000256" key="12">
    <source>
        <dbReference type="PIRSR" id="PIRSR002356-1"/>
    </source>
</evidence>
<dbReference type="PRINTS" id="PR00626">
    <property type="entry name" value="CALRETICULIN"/>
</dbReference>
<dbReference type="AlphaFoldDB" id="A0A4D9D640"/>
<dbReference type="SUPFAM" id="SSF49899">
    <property type="entry name" value="Concanavalin A-like lectins/glucanases"/>
    <property type="match status" value="1"/>
</dbReference>
<keyword evidence="5" id="KW-0430">Lectin</keyword>
<dbReference type="GO" id="GO:0005788">
    <property type="term" value="C:endoplasmic reticulum lumen"/>
    <property type="evidence" value="ECO:0007669"/>
    <property type="project" value="UniProtKB-SubCell"/>
</dbReference>
<proteinExistence type="inferred from homology"/>
<evidence type="ECO:0000256" key="7">
    <source>
        <dbReference type="ARBA" id="ARBA00022824"/>
    </source>
</evidence>
<evidence type="ECO:0000256" key="4">
    <source>
        <dbReference type="ARBA" id="ARBA00022729"/>
    </source>
</evidence>
<keyword evidence="17" id="KW-1185">Reference proteome</keyword>
<dbReference type="InterPro" id="IPR013320">
    <property type="entry name" value="ConA-like_dom_sf"/>
</dbReference>
<feature type="compositionally biased region" description="Acidic residues" evidence="15">
    <location>
        <begin position="407"/>
        <end position="429"/>
    </location>
</feature>
<feature type="binding site" evidence="12">
    <location>
        <position position="109"/>
    </location>
    <ligand>
        <name>an alpha-D-glucoside</name>
        <dbReference type="ChEBI" id="CHEBI:22390"/>
    </ligand>
</feature>
<reference evidence="16 17" key="1">
    <citation type="submission" date="2019-01" db="EMBL/GenBank/DDBJ databases">
        <title>Nuclear Genome Assembly of the Microalgal Biofuel strain Nannochloropsis salina CCMP1776.</title>
        <authorList>
            <person name="Hovde B."/>
        </authorList>
    </citation>
    <scope>NUCLEOTIDE SEQUENCE [LARGE SCALE GENOMIC DNA]</scope>
    <source>
        <strain evidence="16 17">CCMP1776</strain>
    </source>
</reference>
<keyword evidence="4 14" id="KW-0732">Signal</keyword>
<protein>
    <recommendedName>
        <fullName evidence="11">Calreticulin</fullName>
    </recommendedName>
</protein>
<feature type="compositionally biased region" description="Basic and acidic residues" evidence="15">
    <location>
        <begin position="366"/>
        <end position="389"/>
    </location>
</feature>
<dbReference type="EMBL" id="SDOX01000008">
    <property type="protein sequence ID" value="TFJ86464.1"/>
    <property type="molecule type" value="Genomic_DNA"/>
</dbReference>
<dbReference type="GO" id="GO:0030246">
    <property type="term" value="F:carbohydrate binding"/>
    <property type="evidence" value="ECO:0007669"/>
    <property type="project" value="UniProtKB-KW"/>
</dbReference>
<evidence type="ECO:0000313" key="16">
    <source>
        <dbReference type="EMBL" id="TFJ86464.1"/>
    </source>
</evidence>
<evidence type="ECO:0000256" key="10">
    <source>
        <dbReference type="ARBA" id="ARBA00023186"/>
    </source>
</evidence>
<comment type="subcellular location">
    <subcellularLocation>
        <location evidence="1 11">Endoplasmic reticulum lumen</location>
    </subcellularLocation>
</comment>
<keyword evidence="9" id="KW-0106">Calcium</keyword>
<dbReference type="Pfam" id="PF00262">
    <property type="entry name" value="Calreticulin"/>
    <property type="match status" value="2"/>
</dbReference>
<evidence type="ECO:0000256" key="8">
    <source>
        <dbReference type="ARBA" id="ARBA00022833"/>
    </source>
</evidence>
<evidence type="ECO:0000256" key="6">
    <source>
        <dbReference type="ARBA" id="ARBA00022737"/>
    </source>
</evidence>
<evidence type="ECO:0000256" key="13">
    <source>
        <dbReference type="PIRSR" id="PIRSR002356-3"/>
    </source>
</evidence>
<evidence type="ECO:0000256" key="3">
    <source>
        <dbReference type="ARBA" id="ARBA00022723"/>
    </source>
</evidence>
<gene>
    <name evidence="16" type="ORF">NSK_002121</name>
</gene>
<dbReference type="GO" id="GO:0006457">
    <property type="term" value="P:protein folding"/>
    <property type="evidence" value="ECO:0007669"/>
    <property type="project" value="InterPro"/>
</dbReference>
<evidence type="ECO:0000313" key="17">
    <source>
        <dbReference type="Proteomes" id="UP000355283"/>
    </source>
</evidence>
<dbReference type="Gene3D" id="2.10.250.10">
    <property type="entry name" value="Calreticulin/calnexin, P domain"/>
    <property type="match status" value="1"/>
</dbReference>
<evidence type="ECO:0000256" key="2">
    <source>
        <dbReference type="ARBA" id="ARBA00010983"/>
    </source>
</evidence>
<evidence type="ECO:0000256" key="14">
    <source>
        <dbReference type="RuleBase" id="RU362126"/>
    </source>
</evidence>
<keyword evidence="8" id="KW-0862">Zinc</keyword>
<evidence type="ECO:0000256" key="9">
    <source>
        <dbReference type="ARBA" id="ARBA00022837"/>
    </source>
</evidence>
<evidence type="ECO:0000256" key="15">
    <source>
        <dbReference type="SAM" id="MobiDB-lite"/>
    </source>
</evidence>
<feature type="signal peptide" evidence="14">
    <location>
        <begin position="1"/>
        <end position="18"/>
    </location>
</feature>
<feature type="region of interest" description="Disordered" evidence="15">
    <location>
        <begin position="201"/>
        <end position="221"/>
    </location>
</feature>
<dbReference type="InterPro" id="IPR009169">
    <property type="entry name" value="Calreticulin"/>
</dbReference>
<dbReference type="Gene3D" id="2.60.120.200">
    <property type="match status" value="1"/>
</dbReference>
<dbReference type="FunFam" id="2.10.250.10:FF:000002">
    <property type="entry name" value="Calreticulin"/>
    <property type="match status" value="1"/>
</dbReference>
<keyword evidence="10 11" id="KW-0143">Chaperone</keyword>
<feature type="region of interest" description="Disordered" evidence="15">
    <location>
        <begin position="235"/>
        <end position="258"/>
    </location>
</feature>
<dbReference type="GO" id="GO:0005789">
    <property type="term" value="C:endoplasmic reticulum membrane"/>
    <property type="evidence" value="ECO:0007669"/>
    <property type="project" value="TreeGrafter"/>
</dbReference>
<dbReference type="OrthoDB" id="1938156at2759"/>
<dbReference type="FunFam" id="2.60.120.200:FF:000018">
    <property type="entry name" value="Calreticulin 1b"/>
    <property type="match status" value="1"/>
</dbReference>
<feature type="region of interest" description="Disordered" evidence="15">
    <location>
        <begin position="366"/>
        <end position="435"/>
    </location>
</feature>
<feature type="binding site" evidence="12">
    <location>
        <position position="111"/>
    </location>
    <ligand>
        <name>an alpha-D-glucoside</name>
        <dbReference type="ChEBI" id="CHEBI:22390"/>
    </ligand>
</feature>
<name>A0A4D9D640_9STRA</name>
<evidence type="ECO:0000256" key="1">
    <source>
        <dbReference type="ARBA" id="ARBA00004319"/>
    </source>
</evidence>
<dbReference type="InterPro" id="IPR001580">
    <property type="entry name" value="Calret/calnex"/>
</dbReference>
<organism evidence="16 17">
    <name type="scientific">Nannochloropsis salina CCMP1776</name>
    <dbReference type="NCBI Taxonomy" id="1027361"/>
    <lineage>
        <taxon>Eukaryota</taxon>
        <taxon>Sar</taxon>
        <taxon>Stramenopiles</taxon>
        <taxon>Ochrophyta</taxon>
        <taxon>Eustigmatophyceae</taxon>
        <taxon>Eustigmatales</taxon>
        <taxon>Monodopsidaceae</taxon>
        <taxon>Microchloropsis</taxon>
        <taxon>Microchloropsis salina</taxon>
    </lineage>
</organism>
<dbReference type="InterPro" id="IPR018124">
    <property type="entry name" value="Calret/calnex_CS"/>
</dbReference>
<sequence>MIGRGLLAVGLLTASTSATVYFKENFDEKWESRWVVPSKWKAAEEIGEWAHTAGEWFGDAADKGIKTSQDARFYGLSAKLAKPFSNEGKDLVLQYVVKHEQRLDCGGAYIKLLGPELDQASFGGDTPYQIMFGPDVCGSTKRTHVIFNYPEAKGEEKNLLIKTDVPTRTDQLSHLYTLHIMAANNSFNVLIDGESVREGPLEESWDFRPPKTIPDPEQSKPADWVDEEMMADPADVKPEGYDDIPATLPDSEAVQPEDWDEEEDGVWEAPMVDNPDYKGPWSPKMIPNPDFKGAWEHPHIPNPEYSPDPKLHARATEVTAVGFELWQVKSGTMFDDIILTDSLEEATEYAKETFWKKQEGEKAMFEKAEEERVEKEKAEREEMKKKAEENGEPFEEGDSPFSVSDMEITEDEDEDDEDWEDEEEEEDENSFTMEL</sequence>
<dbReference type="PROSITE" id="PS00804">
    <property type="entry name" value="CALRETICULIN_2"/>
    <property type="match status" value="1"/>
</dbReference>
<dbReference type="SUPFAM" id="SSF63887">
    <property type="entry name" value="P-domain of calnexin/calreticulin"/>
    <property type="match status" value="1"/>
</dbReference>
<comment type="caution">
    <text evidence="16">The sequence shown here is derived from an EMBL/GenBank/DDBJ whole genome shotgun (WGS) entry which is preliminary data.</text>
</comment>
<dbReference type="PROSITE" id="PS00803">
    <property type="entry name" value="CALRETICULIN_1"/>
    <property type="match status" value="1"/>
</dbReference>